<dbReference type="Proteomes" id="UP001516023">
    <property type="component" value="Unassembled WGS sequence"/>
</dbReference>
<gene>
    <name evidence="3" type="ORF">HJC23_010811</name>
</gene>
<evidence type="ECO:0008006" key="5">
    <source>
        <dbReference type="Google" id="ProtNLM"/>
    </source>
</evidence>
<accession>A0ABD3QP72</accession>
<organism evidence="3 4">
    <name type="scientific">Cyclotella cryptica</name>
    <dbReference type="NCBI Taxonomy" id="29204"/>
    <lineage>
        <taxon>Eukaryota</taxon>
        <taxon>Sar</taxon>
        <taxon>Stramenopiles</taxon>
        <taxon>Ochrophyta</taxon>
        <taxon>Bacillariophyta</taxon>
        <taxon>Coscinodiscophyceae</taxon>
        <taxon>Thalassiosirophycidae</taxon>
        <taxon>Stephanodiscales</taxon>
        <taxon>Stephanodiscaceae</taxon>
        <taxon>Cyclotella</taxon>
    </lineage>
</organism>
<comment type="caution">
    <text evidence="3">The sequence shown here is derived from an EMBL/GenBank/DDBJ whole genome shotgun (WGS) entry which is preliminary data.</text>
</comment>
<keyword evidence="2" id="KW-1133">Transmembrane helix</keyword>
<evidence type="ECO:0000256" key="2">
    <source>
        <dbReference type="SAM" id="Phobius"/>
    </source>
</evidence>
<feature type="transmembrane region" description="Helical" evidence="2">
    <location>
        <begin position="862"/>
        <end position="883"/>
    </location>
</feature>
<evidence type="ECO:0000313" key="4">
    <source>
        <dbReference type="Proteomes" id="UP001516023"/>
    </source>
</evidence>
<dbReference type="AlphaFoldDB" id="A0ABD3QP72"/>
<proteinExistence type="predicted"/>
<evidence type="ECO:0000256" key="1">
    <source>
        <dbReference type="SAM" id="MobiDB-lite"/>
    </source>
</evidence>
<sequence>MYQKFGDILVPRTMMSSHVVRKEQKSLRCHQQQLLHRLIAVLPAFCFHPKNAASILAVSHNSGMFRGNSSTKRRRLHLQSLLVSIVIFPSLWEGASSTIPYPGAISNPVSRSHNAQSRTAEEGATFAEHDESFQTTQQMSSNDDNVHEKAQSIMRNYFDSILSLRQIYGPDIITIQDATEMFPILANSSSPCPFIYETPNTQQNEPRHCFTPIITIYDRISNSPKILTQQQEQQGIAVEQSLSLPEVLLLSALDNTPQEMDLIGPSSIYETLKLLLECARCESLSPWVNITNSGSNDTTNHAMECRQSLQRQGIEDSVRKWIARLAVTRRIVALPIANVAGFYYKLANELTTDGNQPQFDSNQQLGNGAACDFPYPSHWSRNGSNKSTCMNTYPAQIINELFHSHAFQLGVSFHGSISAYNGWIEVPRWDVNSTSRISFDEEAMRDISGAMSVFGAGTPPYRVSVTDLSNADNSQSENDCNAAIMENWAFAAGFSDASSEIGGSIWLDKCICDTNSTDMVCAYPSERTNLYDGSSLRSFVARVVAPPRSNTDVFCLPGFDNMNMKECDHYSDHHLVFSRNSPLGLNVRMSLIGTELVEPRTSIRSIAGVELRDDDVVPFSPRLADTCQRTRVLQLPESPAMKNVTLTWSVGGALTVDETAIMYGKWEILDKKIFNCVNQPTKQELDAFFYILRDFEQLEGETEEQMETEVTFTPVQSGATRWHSSHRDDKGDDVRIQPETRFSVTLDLSHYKAGDRVAIYSLARVDQKWVHGYFSGDMSSNENPPESNIVNARTNPEWIIQHGLDHPERGSTIKGRLDFFSVPVTIEIGKQPGFFEGTDITESSIRLSDSELLDEASSEDGLIFYSLFMAVLTIVSIFTCIFCRDSSDGTDIFAVLYARRKIMHQRISVDEFFRNEAAELELT</sequence>
<protein>
    <recommendedName>
        <fullName evidence="5">Peptidase M14 carboxypeptidase A domain-containing protein</fullName>
    </recommendedName>
</protein>
<keyword evidence="2" id="KW-0472">Membrane</keyword>
<name>A0ABD3QP72_9STRA</name>
<dbReference type="Gene3D" id="3.40.630.10">
    <property type="entry name" value="Zn peptidases"/>
    <property type="match status" value="1"/>
</dbReference>
<keyword evidence="2" id="KW-0812">Transmembrane</keyword>
<feature type="region of interest" description="Disordered" evidence="1">
    <location>
        <begin position="704"/>
        <end position="733"/>
    </location>
</feature>
<keyword evidence="4" id="KW-1185">Reference proteome</keyword>
<reference evidence="3 4" key="1">
    <citation type="journal article" date="2020" name="G3 (Bethesda)">
        <title>Improved Reference Genome for Cyclotella cryptica CCMP332, a Model for Cell Wall Morphogenesis, Salinity Adaptation, and Lipid Production in Diatoms (Bacillariophyta).</title>
        <authorList>
            <person name="Roberts W.R."/>
            <person name="Downey K.M."/>
            <person name="Ruck E.C."/>
            <person name="Traller J.C."/>
            <person name="Alverson A.J."/>
        </authorList>
    </citation>
    <scope>NUCLEOTIDE SEQUENCE [LARGE SCALE GENOMIC DNA]</scope>
    <source>
        <strain evidence="3 4">CCMP332</strain>
    </source>
</reference>
<dbReference type="EMBL" id="JABMIG020000022">
    <property type="protein sequence ID" value="KAL3802055.1"/>
    <property type="molecule type" value="Genomic_DNA"/>
</dbReference>
<evidence type="ECO:0000313" key="3">
    <source>
        <dbReference type="EMBL" id="KAL3802055.1"/>
    </source>
</evidence>